<organism evidence="3 4">
    <name type="scientific">Herbidospora galbida</name>
    <dbReference type="NCBI Taxonomy" id="2575442"/>
    <lineage>
        <taxon>Bacteria</taxon>
        <taxon>Bacillati</taxon>
        <taxon>Actinomycetota</taxon>
        <taxon>Actinomycetes</taxon>
        <taxon>Streptosporangiales</taxon>
        <taxon>Streptosporangiaceae</taxon>
        <taxon>Herbidospora</taxon>
    </lineage>
</organism>
<evidence type="ECO:0000256" key="1">
    <source>
        <dbReference type="SAM" id="MobiDB-lite"/>
    </source>
</evidence>
<reference evidence="3 4" key="1">
    <citation type="submission" date="2019-04" db="EMBL/GenBank/DDBJ databases">
        <title>Herbidospora sp. NEAU-GS14.nov., a novel actinomycete isolated from soil.</title>
        <authorList>
            <person name="Han L."/>
        </authorList>
    </citation>
    <scope>NUCLEOTIDE SEQUENCE [LARGE SCALE GENOMIC DNA]</scope>
    <source>
        <strain evidence="3 4">NEAU-GS14</strain>
    </source>
</reference>
<gene>
    <name evidence="3" type="ORF">FDA94_28525</name>
</gene>
<name>A0A4U3MA88_9ACTN</name>
<feature type="region of interest" description="Disordered" evidence="1">
    <location>
        <begin position="1"/>
        <end position="49"/>
    </location>
</feature>
<feature type="region of interest" description="Disordered" evidence="1">
    <location>
        <begin position="157"/>
        <end position="179"/>
    </location>
</feature>
<protein>
    <submittedName>
        <fullName evidence="3">KTSC domain-containing protein</fullName>
    </submittedName>
</protein>
<dbReference type="EMBL" id="SZQA01000033">
    <property type="protein sequence ID" value="TKK84577.1"/>
    <property type="molecule type" value="Genomic_DNA"/>
</dbReference>
<proteinExistence type="predicted"/>
<dbReference type="InterPro" id="IPR025309">
    <property type="entry name" value="KTSC_dom"/>
</dbReference>
<feature type="domain" description="KTSC" evidence="2">
    <location>
        <begin position="102"/>
        <end position="150"/>
    </location>
</feature>
<evidence type="ECO:0000313" key="3">
    <source>
        <dbReference type="EMBL" id="TKK84577.1"/>
    </source>
</evidence>
<feature type="compositionally biased region" description="Basic residues" evidence="1">
    <location>
        <begin position="170"/>
        <end position="179"/>
    </location>
</feature>
<accession>A0A4U3MA88</accession>
<dbReference type="Pfam" id="PF13619">
    <property type="entry name" value="KTSC"/>
    <property type="match status" value="1"/>
</dbReference>
<dbReference type="OrthoDB" id="8450910at2"/>
<feature type="compositionally biased region" description="Basic and acidic residues" evidence="1">
    <location>
        <begin position="30"/>
        <end position="45"/>
    </location>
</feature>
<dbReference type="AlphaFoldDB" id="A0A4U3MA88"/>
<comment type="caution">
    <text evidence="3">The sequence shown here is derived from an EMBL/GenBank/DDBJ whole genome shotgun (WGS) entry which is preliminary data.</text>
</comment>
<feature type="region of interest" description="Disordered" evidence="1">
    <location>
        <begin position="80"/>
        <end position="99"/>
    </location>
</feature>
<keyword evidence="4" id="KW-1185">Reference proteome</keyword>
<dbReference type="RefSeq" id="WP_137250161.1">
    <property type="nucleotide sequence ID" value="NZ_SZQA01000033.1"/>
</dbReference>
<sequence length="179" mass="21189">MAPKRPNVPSWDDIAGRDSGQGENFASSVLDKDYDNGKNYGPEKRTFRRRRRDLRPDPFWYLDEARDPWLRRQLQDASDGSDIDLLPYQPTATTNHERPRTKAAGYNQRTRQLRVRFRNGSRYVYFDVEPEIWEEFKATHSPGEFLDSEVIPFYAYEQETAPTHPDRQYKSMRKKPART</sequence>
<dbReference type="Proteomes" id="UP000308705">
    <property type="component" value="Unassembled WGS sequence"/>
</dbReference>
<evidence type="ECO:0000313" key="4">
    <source>
        <dbReference type="Proteomes" id="UP000308705"/>
    </source>
</evidence>
<evidence type="ECO:0000259" key="2">
    <source>
        <dbReference type="Pfam" id="PF13619"/>
    </source>
</evidence>